<feature type="domain" description="Beta/gamma crystallin 'Greek key'" evidence="6">
    <location>
        <begin position="44"/>
        <end position="82"/>
    </location>
</feature>
<evidence type="ECO:0000256" key="3">
    <source>
        <dbReference type="ARBA" id="ARBA00022613"/>
    </source>
</evidence>
<dbReference type="Gene3D" id="2.60.20.10">
    <property type="entry name" value="Crystallins"/>
    <property type="match status" value="2"/>
</dbReference>
<name>A0A8B9K9L8_ASTMX</name>
<dbReference type="Proteomes" id="UP000694621">
    <property type="component" value="Unplaced"/>
</dbReference>
<feature type="transmembrane region" description="Helical" evidence="5">
    <location>
        <begin position="25"/>
        <end position="49"/>
    </location>
</feature>
<protein>
    <recommendedName>
        <fullName evidence="6">Beta/gamma crystallin 'Greek key' domain-containing protein</fullName>
    </recommendedName>
</protein>
<dbReference type="AlphaFoldDB" id="A0A8B9K9L8"/>
<keyword evidence="5" id="KW-0812">Transmembrane</keyword>
<dbReference type="PANTHER" id="PTHR11818:SF129">
    <property type="entry name" value="CRYSTALLIN, GAMMA M6-RELATED"/>
    <property type="match status" value="1"/>
</dbReference>
<comment type="similarity">
    <text evidence="2">Belongs to the beta/gamma-crystallin family.</text>
</comment>
<organism evidence="7 8">
    <name type="scientific">Astyanax mexicanus</name>
    <name type="common">Blind cave fish</name>
    <name type="synonym">Astyanax fasciatus mexicanus</name>
    <dbReference type="NCBI Taxonomy" id="7994"/>
    <lineage>
        <taxon>Eukaryota</taxon>
        <taxon>Metazoa</taxon>
        <taxon>Chordata</taxon>
        <taxon>Craniata</taxon>
        <taxon>Vertebrata</taxon>
        <taxon>Euteleostomi</taxon>
        <taxon>Actinopterygii</taxon>
        <taxon>Neopterygii</taxon>
        <taxon>Teleostei</taxon>
        <taxon>Ostariophysi</taxon>
        <taxon>Characiformes</taxon>
        <taxon>Characoidei</taxon>
        <taxon>Acestrorhamphidae</taxon>
        <taxon>Acestrorhamphinae</taxon>
        <taxon>Astyanax</taxon>
    </lineage>
</organism>
<dbReference type="FunFam" id="2.60.20.10:FF:000003">
    <property type="entry name" value="Crystallin gamma S"/>
    <property type="match status" value="1"/>
</dbReference>
<keyword evidence="5" id="KW-1133">Transmembrane helix</keyword>
<dbReference type="GO" id="GO:0002088">
    <property type="term" value="P:lens development in camera-type eye"/>
    <property type="evidence" value="ECO:0007669"/>
    <property type="project" value="TreeGrafter"/>
</dbReference>
<sequence>TDLLAACRYICRQTQICEAWKSQTFFLGIIIIIVVIIISLSPCFQITFFEEKNFQGRCYETSGDCTDLLSFFTRCNSVRVESGSWVLYEKPNYKGYQYVLSPGDYADHQQWMGLSDSIRSCRCIKNVYGNAWRLRLYERPDFGGQMVECTEDCPSVQEAFKFREVFSCVVLQGAWVFYELPGYRGRQYFVERGDYRKYTDWKAVSSALGSFHRITEF</sequence>
<dbReference type="Ensembl" id="ENSAMXT00005035641.1">
    <property type="protein sequence ID" value="ENSAMXP00005032603.1"/>
    <property type="gene ID" value="ENSAMXG00005015877.1"/>
</dbReference>
<dbReference type="PANTHER" id="PTHR11818">
    <property type="entry name" value="BETA/GAMMA CRYSTALLIN"/>
    <property type="match status" value="1"/>
</dbReference>
<feature type="domain" description="Beta/gamma crystallin 'Greek key'" evidence="6">
    <location>
        <begin position="83"/>
        <end position="125"/>
    </location>
</feature>
<evidence type="ECO:0000256" key="4">
    <source>
        <dbReference type="ARBA" id="ARBA00022737"/>
    </source>
</evidence>
<dbReference type="SMART" id="SM00247">
    <property type="entry name" value="XTALbg"/>
    <property type="match status" value="2"/>
</dbReference>
<accession>A0A8B9K9L8</accession>
<evidence type="ECO:0000256" key="1">
    <source>
        <dbReference type="ARBA" id="ARBA00003689"/>
    </source>
</evidence>
<dbReference type="SUPFAM" id="SSF49695">
    <property type="entry name" value="gamma-Crystallin-like"/>
    <property type="match status" value="1"/>
</dbReference>
<dbReference type="GO" id="GO:0007601">
    <property type="term" value="P:visual perception"/>
    <property type="evidence" value="ECO:0007669"/>
    <property type="project" value="TreeGrafter"/>
</dbReference>
<proteinExistence type="inferred from homology"/>
<feature type="domain" description="Beta/gamma crystallin 'Greek key'" evidence="6">
    <location>
        <begin position="173"/>
        <end position="215"/>
    </location>
</feature>
<comment type="function">
    <text evidence="1">Crystallins are the dominant structural components of the vertebrate eye lens.</text>
</comment>
<dbReference type="InterPro" id="IPR011024">
    <property type="entry name" value="G_crystallin-like"/>
</dbReference>
<evidence type="ECO:0000256" key="5">
    <source>
        <dbReference type="SAM" id="Phobius"/>
    </source>
</evidence>
<evidence type="ECO:0000313" key="7">
    <source>
        <dbReference type="Ensembl" id="ENSAMXP00005032603.1"/>
    </source>
</evidence>
<keyword evidence="5" id="KW-0472">Membrane</keyword>
<reference evidence="7" key="1">
    <citation type="submission" date="2025-08" db="UniProtKB">
        <authorList>
            <consortium name="Ensembl"/>
        </authorList>
    </citation>
    <scope>IDENTIFICATION</scope>
</reference>
<dbReference type="InterPro" id="IPR050252">
    <property type="entry name" value="Beta/Gamma-Crystallin"/>
</dbReference>
<evidence type="ECO:0000256" key="2">
    <source>
        <dbReference type="ARBA" id="ARBA00009646"/>
    </source>
</evidence>
<dbReference type="GO" id="GO:0005212">
    <property type="term" value="F:structural constituent of eye lens"/>
    <property type="evidence" value="ECO:0007669"/>
    <property type="project" value="UniProtKB-KW"/>
</dbReference>
<dbReference type="FunFam" id="2.60.20.10:FF:000001">
    <property type="entry name" value="Crystallin gamma S"/>
    <property type="match status" value="1"/>
</dbReference>
<dbReference type="Pfam" id="PF00030">
    <property type="entry name" value="Crystall"/>
    <property type="match status" value="2"/>
</dbReference>
<dbReference type="PRINTS" id="PR01367">
    <property type="entry name" value="BGCRYSTALLIN"/>
</dbReference>
<evidence type="ECO:0000259" key="6">
    <source>
        <dbReference type="PROSITE" id="PS50915"/>
    </source>
</evidence>
<dbReference type="PROSITE" id="PS50915">
    <property type="entry name" value="CRYSTALLIN_BETA_GAMMA"/>
    <property type="match status" value="3"/>
</dbReference>
<keyword evidence="4" id="KW-0677">Repeat</keyword>
<keyword evidence="3" id="KW-0273">Eye lens protein</keyword>
<evidence type="ECO:0000313" key="8">
    <source>
        <dbReference type="Proteomes" id="UP000694621"/>
    </source>
</evidence>
<dbReference type="InterPro" id="IPR001064">
    <property type="entry name" value="Beta/gamma_crystallin"/>
</dbReference>